<reference evidence="2 3" key="1">
    <citation type="journal article" date="2024" name="Nat. Commun.">
        <title>Phylogenomics reveals the evolutionary origins of lichenization in chlorophyte algae.</title>
        <authorList>
            <person name="Puginier C."/>
            <person name="Libourel C."/>
            <person name="Otte J."/>
            <person name="Skaloud P."/>
            <person name="Haon M."/>
            <person name="Grisel S."/>
            <person name="Petersen M."/>
            <person name="Berrin J.G."/>
            <person name="Delaux P.M."/>
            <person name="Dal Grande F."/>
            <person name="Keller J."/>
        </authorList>
    </citation>
    <scope>NUCLEOTIDE SEQUENCE [LARGE SCALE GENOMIC DNA]</scope>
    <source>
        <strain evidence="2 3">SAG 2145</strain>
    </source>
</reference>
<proteinExistence type="predicted"/>
<keyword evidence="3" id="KW-1185">Reference proteome</keyword>
<evidence type="ECO:0000313" key="2">
    <source>
        <dbReference type="EMBL" id="KAK9818592.1"/>
    </source>
</evidence>
<accession>A0AAW1QCC6</accession>
<feature type="region of interest" description="Disordered" evidence="1">
    <location>
        <begin position="1"/>
        <end position="60"/>
    </location>
</feature>
<gene>
    <name evidence="2" type="ORF">WJX74_006869</name>
</gene>
<dbReference type="AlphaFoldDB" id="A0AAW1QCC6"/>
<feature type="region of interest" description="Disordered" evidence="1">
    <location>
        <begin position="83"/>
        <end position="130"/>
    </location>
</feature>
<evidence type="ECO:0000313" key="3">
    <source>
        <dbReference type="Proteomes" id="UP001438707"/>
    </source>
</evidence>
<dbReference type="Proteomes" id="UP001438707">
    <property type="component" value="Unassembled WGS sequence"/>
</dbReference>
<organism evidence="2 3">
    <name type="scientific">Apatococcus lobatus</name>
    <dbReference type="NCBI Taxonomy" id="904363"/>
    <lineage>
        <taxon>Eukaryota</taxon>
        <taxon>Viridiplantae</taxon>
        <taxon>Chlorophyta</taxon>
        <taxon>core chlorophytes</taxon>
        <taxon>Trebouxiophyceae</taxon>
        <taxon>Chlorellales</taxon>
        <taxon>Chlorellaceae</taxon>
        <taxon>Apatococcus</taxon>
    </lineage>
</organism>
<evidence type="ECO:0000256" key="1">
    <source>
        <dbReference type="SAM" id="MobiDB-lite"/>
    </source>
</evidence>
<name>A0AAW1QCC6_9CHLO</name>
<sequence>MLAQDREDGQEPTELDALHAFEPWLDSPRARPSCSDIQQPQSRHEVFTRRVSSRDPAASLEVAPSRLRPASGDLIAKRVLEHQRSQARSVVAPEGEGSGDGGLQKARERNKNAQRTFRQRQKVPRQEEGEQGKALLLAAIQASSSNLQLDRSRLVVREHKLHALHEQQQDDEGMPSSTEGRLDMRLQLANGQAPEQPITLSRLVSMPVQQHVQLQAQYHACLTSAAPFCGNSQSAHGKHFQAVMGEAMALLVIFSGGTNHRAGSRAASSPPGPPPQAAALSSRMECLTYSFALQQEAYLNLVRTLVLRILTPYQTGLLCAAAFPYLIEFPSVITELLSNQNSTSMAPGSTPTAAMSP</sequence>
<dbReference type="EMBL" id="JALJOS010000059">
    <property type="protein sequence ID" value="KAK9818592.1"/>
    <property type="molecule type" value="Genomic_DNA"/>
</dbReference>
<protein>
    <submittedName>
        <fullName evidence="2">Uncharacterized protein</fullName>
    </submittedName>
</protein>
<comment type="caution">
    <text evidence="2">The sequence shown here is derived from an EMBL/GenBank/DDBJ whole genome shotgun (WGS) entry which is preliminary data.</text>
</comment>